<evidence type="ECO:0008006" key="4">
    <source>
        <dbReference type="Google" id="ProtNLM"/>
    </source>
</evidence>
<dbReference type="OrthoDB" id="1293009at2"/>
<reference evidence="2 3" key="1">
    <citation type="submission" date="2013-02" db="EMBL/GenBank/DDBJ databases">
        <title>A novel strain isolated from Lonar lake, Maharashtra, India.</title>
        <authorList>
            <person name="Singh A."/>
        </authorList>
    </citation>
    <scope>NUCLEOTIDE SEQUENCE [LARGE SCALE GENOMIC DNA]</scope>
    <source>
        <strain evidence="2 3">AK24</strain>
    </source>
</reference>
<dbReference type="Pfam" id="PF14052">
    <property type="entry name" value="Caps_assemb_Wzi"/>
    <property type="match status" value="1"/>
</dbReference>
<keyword evidence="3" id="KW-1185">Reference proteome</keyword>
<proteinExistence type="predicted"/>
<evidence type="ECO:0000256" key="1">
    <source>
        <dbReference type="SAM" id="Phobius"/>
    </source>
</evidence>
<dbReference type="Gene3D" id="2.40.160.130">
    <property type="entry name" value="Capsule assembly protein Wzi"/>
    <property type="match status" value="1"/>
</dbReference>
<feature type="transmembrane region" description="Helical" evidence="1">
    <location>
        <begin position="12"/>
        <end position="33"/>
    </location>
</feature>
<dbReference type="PATRIC" id="fig|1288963.3.peg.1175"/>
<dbReference type="InterPro" id="IPR026950">
    <property type="entry name" value="Caps_assemb_Wzi"/>
</dbReference>
<dbReference type="EMBL" id="AQHR01000040">
    <property type="protein sequence ID" value="EON78315.1"/>
    <property type="molecule type" value="Genomic_DNA"/>
</dbReference>
<evidence type="ECO:0000313" key="3">
    <source>
        <dbReference type="Proteomes" id="UP000013909"/>
    </source>
</evidence>
<organism evidence="2 3">
    <name type="scientific">Lunatimonas lonarensis</name>
    <dbReference type="NCBI Taxonomy" id="1232681"/>
    <lineage>
        <taxon>Bacteria</taxon>
        <taxon>Pseudomonadati</taxon>
        <taxon>Bacteroidota</taxon>
        <taxon>Cytophagia</taxon>
        <taxon>Cytophagales</taxon>
        <taxon>Cyclobacteriaceae</taxon>
    </lineage>
</organism>
<comment type="caution">
    <text evidence="2">The sequence shown here is derived from an EMBL/GenBank/DDBJ whole genome shotgun (WGS) entry which is preliminary data.</text>
</comment>
<dbReference type="InterPro" id="IPR038636">
    <property type="entry name" value="Wzi_sf"/>
</dbReference>
<dbReference type="STRING" id="1232681.ADIS_1178"/>
<name>R7ZVY8_9BACT</name>
<accession>R7ZVY8</accession>
<sequence>MIQAFSARGCGLGIRRGVVLVFMGMMAIFQSAAQTIPAGYPLLDDYLRRLQVSGKIDSVPTFMVRPLSPRNIAGLTHSYQLMDFNGVDDFSEKPRKLGIWGEKGRFELLPFMNYSEWNTKFPYPQTGPMIPNRGLQTFSSMGVYGELGPLSIQLQPEVIWAQNKFYETGILKSTQTEFLERFGDTPYSRVMPGQSHLMLNVGAFSVGASTENLWWGPGQFNALIFSNNAFGFEHLTLKTRRPAKTFLGSFEGQIISGYLKGAEFPNFIKTRARYRDERRYLNGMIITYQPKWVPGLSMGLARTFQQYESYQGTGFSEYFPIFAAFQKATAGFDIDLDGRDQQATVFVRWVVPEAKSEIYFEYGRRDHEAIWRGMWVNPEHARAYLIGFSKLFDLVEDSQIQVRFEMFQQQESINILVRYDGIGGGTNWGGHSRAVNGFTHRGQMLATGIGPSSNVQTLETAWVRGVNRLGLRVDRLNRHQDIFVKQFNDYTDEQRWVDMALSPFGEWRFPDFLVGVKLNFIQSFNYQWGLDASETLIYPKGKDVFNVQGNVSFIYPF</sequence>
<evidence type="ECO:0000313" key="2">
    <source>
        <dbReference type="EMBL" id="EON78315.1"/>
    </source>
</evidence>
<keyword evidence="1" id="KW-0472">Membrane</keyword>
<dbReference type="RefSeq" id="WP_010853324.1">
    <property type="nucleotide sequence ID" value="NZ_AQHR01000040.1"/>
</dbReference>
<gene>
    <name evidence="2" type="ORF">ADIS_1178</name>
</gene>
<protein>
    <recommendedName>
        <fullName evidence="4">Capsule assembly protein Wzi</fullName>
    </recommendedName>
</protein>
<keyword evidence="1" id="KW-0812">Transmembrane</keyword>
<keyword evidence="1" id="KW-1133">Transmembrane helix</keyword>
<dbReference type="AlphaFoldDB" id="R7ZVY8"/>
<dbReference type="Proteomes" id="UP000013909">
    <property type="component" value="Unassembled WGS sequence"/>
</dbReference>